<dbReference type="GO" id="GO:0008236">
    <property type="term" value="F:serine-type peptidase activity"/>
    <property type="evidence" value="ECO:0007669"/>
    <property type="project" value="InterPro"/>
</dbReference>
<dbReference type="Proteomes" id="UP001370490">
    <property type="component" value="Unassembled WGS sequence"/>
</dbReference>
<dbReference type="PANTHER" id="PTHR11731:SF193">
    <property type="entry name" value="DIPEPTIDYL PEPTIDASE 9"/>
    <property type="match status" value="1"/>
</dbReference>
<evidence type="ECO:0000259" key="2">
    <source>
        <dbReference type="Pfam" id="PF00930"/>
    </source>
</evidence>
<reference evidence="3 4" key="1">
    <citation type="submission" date="2023-12" db="EMBL/GenBank/DDBJ databases">
        <title>A high-quality genome assembly for Dillenia turbinata (Dilleniales).</title>
        <authorList>
            <person name="Chanderbali A."/>
        </authorList>
    </citation>
    <scope>NUCLEOTIDE SEQUENCE [LARGE SCALE GENOMIC DNA]</scope>
    <source>
        <strain evidence="3">LSX21</strain>
        <tissue evidence="3">Leaf</tissue>
    </source>
</reference>
<dbReference type="Gene3D" id="3.40.50.1820">
    <property type="entry name" value="alpha/beta hydrolase"/>
    <property type="match status" value="1"/>
</dbReference>
<gene>
    <name evidence="3" type="ORF">RJ641_007723</name>
</gene>
<dbReference type="InterPro" id="IPR001375">
    <property type="entry name" value="Peptidase_S9_cat"/>
</dbReference>
<evidence type="ECO:0000313" key="3">
    <source>
        <dbReference type="EMBL" id="KAK6926004.1"/>
    </source>
</evidence>
<dbReference type="InterPro" id="IPR002469">
    <property type="entry name" value="Peptidase_S9B_N"/>
</dbReference>
<keyword evidence="4" id="KW-1185">Reference proteome</keyword>
<dbReference type="AlphaFoldDB" id="A0AAN8V3I6"/>
<dbReference type="InterPro" id="IPR029058">
    <property type="entry name" value="AB_hydrolase_fold"/>
</dbReference>
<dbReference type="InterPro" id="IPR050278">
    <property type="entry name" value="Serine_Prot_S9B/DPPIV"/>
</dbReference>
<dbReference type="GO" id="GO:0006508">
    <property type="term" value="P:proteolysis"/>
    <property type="evidence" value="ECO:0007669"/>
    <property type="project" value="InterPro"/>
</dbReference>
<dbReference type="Pfam" id="PF00326">
    <property type="entry name" value="Peptidase_S9"/>
    <property type="match status" value="1"/>
</dbReference>
<dbReference type="Pfam" id="PF00930">
    <property type="entry name" value="DPPIV_N"/>
    <property type="match status" value="1"/>
</dbReference>
<dbReference type="SUPFAM" id="SSF82171">
    <property type="entry name" value="DPP6 N-terminal domain-like"/>
    <property type="match status" value="1"/>
</dbReference>
<protein>
    <submittedName>
        <fullName evidence="3">Peptidase S9, prolyl oligopeptidase, catalytic domain</fullName>
    </submittedName>
</protein>
<dbReference type="EMBL" id="JBAMMX010000015">
    <property type="protein sequence ID" value="KAK6926004.1"/>
    <property type="molecule type" value="Genomic_DNA"/>
</dbReference>
<feature type="domain" description="Dipeptidylpeptidase IV N-terminal" evidence="2">
    <location>
        <begin position="4"/>
        <end position="158"/>
    </location>
</feature>
<feature type="domain" description="Peptidase S9 prolyl oligopeptidase catalytic" evidence="1">
    <location>
        <begin position="307"/>
        <end position="379"/>
    </location>
</feature>
<evidence type="ECO:0000313" key="4">
    <source>
        <dbReference type="Proteomes" id="UP001370490"/>
    </source>
</evidence>
<name>A0AAN8V3I6_9MAGN</name>
<dbReference type="SUPFAM" id="SSF53474">
    <property type="entry name" value="alpha/beta-Hydrolases"/>
    <property type="match status" value="1"/>
</dbReference>
<dbReference type="PANTHER" id="PTHR11731">
    <property type="entry name" value="PROTEASE FAMILY S9B,C DIPEPTIDYL-PEPTIDASE IV-RELATED"/>
    <property type="match status" value="1"/>
</dbReference>
<evidence type="ECO:0000259" key="1">
    <source>
        <dbReference type="Pfam" id="PF00326"/>
    </source>
</evidence>
<accession>A0AAN8V3I6</accession>
<comment type="caution">
    <text evidence="3">The sequence shown here is derived from an EMBL/GenBank/DDBJ whole genome shotgun (WGS) entry which is preliminary data.</text>
</comment>
<organism evidence="3 4">
    <name type="scientific">Dillenia turbinata</name>
    <dbReference type="NCBI Taxonomy" id="194707"/>
    <lineage>
        <taxon>Eukaryota</taxon>
        <taxon>Viridiplantae</taxon>
        <taxon>Streptophyta</taxon>
        <taxon>Embryophyta</taxon>
        <taxon>Tracheophyta</taxon>
        <taxon>Spermatophyta</taxon>
        <taxon>Magnoliopsida</taxon>
        <taxon>eudicotyledons</taxon>
        <taxon>Gunneridae</taxon>
        <taxon>Pentapetalae</taxon>
        <taxon>Dilleniales</taxon>
        <taxon>Dilleniaceae</taxon>
        <taxon>Dillenia</taxon>
    </lineage>
</organism>
<proteinExistence type="predicted"/>
<dbReference type="Gene3D" id="2.140.10.30">
    <property type="entry name" value="Dipeptidylpeptidase IV, N-terminal domain"/>
    <property type="match status" value="1"/>
</dbReference>
<sequence>MHGNVLTVQVLNGSHTKLKILKFDIRTGERTVLFVEEQDSWVNLHDCLMRLDKVVSKFSGGFLWASEKTGFRHLYLHDKSGACLSPITQGELMVEQIAGVNEAAGLVHFTGTADGPLESHLYCAKLFPEGSSPLQTPQRLTHGKGKHVVVLLCSLSDGTALIPPFEQPFTIPRFKWLQLEPPEIVSVKADDGTVLYGTLYKPDARKFGPLPCRTLISVYSGPGVQLVCDSWVNTVGIRVQYLCNKVILVWKVSISCSGILYCFPNFSAVVLCFHDVNLELGSLDSSPFPCFVIDQILVQSGPLWLAEAGRIGLYGWSYGGYISAMGLVKYSEIFSFAVSGAPVTSWDGYNTFYTEKYMGLPSENTTNYKQSSVMHHADFSAVRVLFKPDFTSSDPAVKLGCKFWLSLRTVLTSK</sequence>
<dbReference type="GO" id="GO:0008239">
    <property type="term" value="F:dipeptidyl-peptidase activity"/>
    <property type="evidence" value="ECO:0007669"/>
    <property type="project" value="TreeGrafter"/>
</dbReference>